<dbReference type="Gene3D" id="1.20.5.710">
    <property type="entry name" value="Single helix bin"/>
    <property type="match status" value="1"/>
</dbReference>
<dbReference type="GO" id="GO:0022625">
    <property type="term" value="C:cytosolic large ribosomal subunit"/>
    <property type="evidence" value="ECO:0007669"/>
    <property type="project" value="TreeGrafter"/>
</dbReference>
<dbReference type="GO" id="GO:0003735">
    <property type="term" value="F:structural constituent of ribosome"/>
    <property type="evidence" value="ECO:0007669"/>
    <property type="project" value="InterPro"/>
</dbReference>
<dbReference type="GO" id="GO:0006412">
    <property type="term" value="P:translation"/>
    <property type="evidence" value="ECO:0007669"/>
    <property type="project" value="InterPro"/>
</dbReference>
<evidence type="ECO:0000256" key="2">
    <source>
        <dbReference type="ARBA" id="ARBA00022980"/>
    </source>
</evidence>
<dbReference type="EMBL" id="GEDC01002934">
    <property type="protein sequence ID" value="JAS34364.1"/>
    <property type="molecule type" value="Transcribed_RNA"/>
</dbReference>
<dbReference type="HAMAP" id="MF_00368">
    <property type="entry name" value="Ribosomal_bL12"/>
    <property type="match status" value="1"/>
</dbReference>
<dbReference type="Pfam" id="PF16320">
    <property type="entry name" value="Ribosomal_L12_N"/>
    <property type="match status" value="1"/>
</dbReference>
<dbReference type="InterPro" id="IPR036235">
    <property type="entry name" value="Ribosomal_bL12_oligo_N_sf"/>
</dbReference>
<dbReference type="Gene3D" id="3.30.1390.10">
    <property type="match status" value="1"/>
</dbReference>
<organism evidence="6">
    <name type="scientific">Clastoptera arizonana</name>
    <name type="common">Arizona spittle bug</name>
    <dbReference type="NCBI Taxonomy" id="38151"/>
    <lineage>
        <taxon>Eukaryota</taxon>
        <taxon>Metazoa</taxon>
        <taxon>Ecdysozoa</taxon>
        <taxon>Arthropoda</taxon>
        <taxon>Hexapoda</taxon>
        <taxon>Insecta</taxon>
        <taxon>Pterygota</taxon>
        <taxon>Neoptera</taxon>
        <taxon>Paraneoptera</taxon>
        <taxon>Hemiptera</taxon>
        <taxon>Auchenorrhyncha</taxon>
        <taxon>Cercopoidea</taxon>
        <taxon>Clastopteridae</taxon>
        <taxon>Clastoptera</taxon>
    </lineage>
</organism>
<evidence type="ECO:0008006" key="7">
    <source>
        <dbReference type="Google" id="ProtNLM"/>
    </source>
</evidence>
<protein>
    <recommendedName>
        <fullName evidence="7">50S ribosomal protein L7/L12</fullName>
    </recommendedName>
</protein>
<dbReference type="PANTHER" id="PTHR45987">
    <property type="entry name" value="39S RIBOSOMAL PROTEIN L12"/>
    <property type="match status" value="1"/>
</dbReference>
<evidence type="ECO:0000256" key="3">
    <source>
        <dbReference type="ARBA" id="ARBA00023274"/>
    </source>
</evidence>
<dbReference type="InterPro" id="IPR013823">
    <property type="entry name" value="Ribosomal_bL12_C"/>
</dbReference>
<proteinExistence type="inferred from homology"/>
<name>A0A1B6E931_9HEMI</name>
<evidence type="ECO:0000259" key="4">
    <source>
        <dbReference type="Pfam" id="PF00542"/>
    </source>
</evidence>
<dbReference type="AlphaFoldDB" id="A0A1B6E931"/>
<feature type="domain" description="Large ribosomal subunit protein bL12 C-terminal" evidence="4">
    <location>
        <begin position="61"/>
        <end position="126"/>
    </location>
</feature>
<keyword evidence="3" id="KW-0687">Ribonucleoprotein</keyword>
<gene>
    <name evidence="6" type="ORF">g.34818</name>
</gene>
<dbReference type="GO" id="GO:0003729">
    <property type="term" value="F:mRNA binding"/>
    <property type="evidence" value="ECO:0007669"/>
    <property type="project" value="TreeGrafter"/>
</dbReference>
<dbReference type="InterPro" id="IPR008932">
    <property type="entry name" value="Ribosomal_bL12_oligo"/>
</dbReference>
<keyword evidence="2" id="KW-0689">Ribosomal protein</keyword>
<dbReference type="NCBIfam" id="TIGR00855">
    <property type="entry name" value="L12"/>
    <property type="match status" value="1"/>
</dbReference>
<dbReference type="PANTHER" id="PTHR45987:SF4">
    <property type="entry name" value="LARGE RIBOSOMAL SUBUNIT PROTEIN BL12M"/>
    <property type="match status" value="1"/>
</dbReference>
<reference evidence="6" key="1">
    <citation type="submission" date="2015-12" db="EMBL/GenBank/DDBJ databases">
        <title>De novo transcriptome assembly of four potential Pierce s Disease insect vectors from Arizona vineyards.</title>
        <authorList>
            <person name="Tassone E.E."/>
        </authorList>
    </citation>
    <scope>NUCLEOTIDE SEQUENCE</scope>
</reference>
<evidence type="ECO:0000256" key="1">
    <source>
        <dbReference type="ARBA" id="ARBA00007197"/>
    </source>
</evidence>
<dbReference type="FunFam" id="3.30.1390.10:FF:000001">
    <property type="entry name" value="50S ribosomal protein L7/L12"/>
    <property type="match status" value="1"/>
</dbReference>
<feature type="domain" description="Large ribosomal subunit protein bL12 oligomerization" evidence="5">
    <location>
        <begin position="3"/>
        <end position="32"/>
    </location>
</feature>
<accession>A0A1B6E931</accession>
<dbReference type="InterPro" id="IPR014719">
    <property type="entry name" value="Ribosomal_bL12_C/ClpS-like"/>
</dbReference>
<evidence type="ECO:0000313" key="6">
    <source>
        <dbReference type="EMBL" id="JAS34364.1"/>
    </source>
</evidence>
<dbReference type="SUPFAM" id="SSF54736">
    <property type="entry name" value="ClpS-like"/>
    <property type="match status" value="1"/>
</dbReference>
<comment type="similarity">
    <text evidence="1">Belongs to the bacterial ribosomal protein bL12 family.</text>
</comment>
<dbReference type="Pfam" id="PF00542">
    <property type="entry name" value="Ribosomal_L12"/>
    <property type="match status" value="1"/>
</dbReference>
<dbReference type="InterPro" id="IPR000206">
    <property type="entry name" value="Ribosomal_bL12"/>
</dbReference>
<dbReference type="CDD" id="cd00387">
    <property type="entry name" value="Ribosomal_L7_L12"/>
    <property type="match status" value="1"/>
</dbReference>
<sequence>MNINEIIKVIESLNIIELNNLVKEFEKKFNISINNFINQNNNINNNQNIKENNNIEKKNEFSILLKEVGEKKISIIKIIREITNLGLREAKELVDKAPKIIKEKLTKIEAEEIKKKLENAGAKVILN</sequence>
<evidence type="ECO:0000259" key="5">
    <source>
        <dbReference type="Pfam" id="PF16320"/>
    </source>
</evidence>
<dbReference type="SUPFAM" id="SSF48300">
    <property type="entry name" value="Ribosomal protein L7/12, oligomerisation (N-terminal) domain"/>
    <property type="match status" value="1"/>
</dbReference>